<gene>
    <name evidence="11" type="ORF">ACA1_384790</name>
</gene>
<evidence type="ECO:0000313" key="12">
    <source>
        <dbReference type="Proteomes" id="UP000011083"/>
    </source>
</evidence>
<evidence type="ECO:0000256" key="3">
    <source>
        <dbReference type="ARBA" id="ARBA00023001"/>
    </source>
</evidence>
<keyword evidence="6" id="KW-0624">Polysaccharide degradation</keyword>
<name>L8HAJ9_ACACF</name>
<keyword evidence="9" id="KW-0732">Signal</keyword>
<feature type="region of interest" description="Disordered" evidence="8">
    <location>
        <begin position="429"/>
        <end position="454"/>
    </location>
</feature>
<feature type="domain" description="Glycoside hydrolase family 5" evidence="10">
    <location>
        <begin position="58"/>
        <end position="363"/>
    </location>
</feature>
<comment type="similarity">
    <text evidence="1 7">Belongs to the glycosyl hydrolase 5 (cellulase A) family.</text>
</comment>
<evidence type="ECO:0000313" key="11">
    <source>
        <dbReference type="EMBL" id="ELR21743.1"/>
    </source>
</evidence>
<dbReference type="RefSeq" id="XP_004347125.1">
    <property type="nucleotide sequence ID" value="XM_004347075.1"/>
</dbReference>
<dbReference type="PANTHER" id="PTHR35923">
    <property type="entry name" value="MAJOR EXTRACELLULAR ENDOGLUCANASE"/>
    <property type="match status" value="1"/>
</dbReference>
<evidence type="ECO:0000256" key="8">
    <source>
        <dbReference type="SAM" id="MobiDB-lite"/>
    </source>
</evidence>
<dbReference type="InterPro" id="IPR017853">
    <property type="entry name" value="GH"/>
</dbReference>
<dbReference type="OMA" id="ESASHVM"/>
<keyword evidence="12" id="KW-1185">Reference proteome</keyword>
<keyword evidence="3" id="KW-0136">Cellulose degradation</keyword>
<organism evidence="11 12">
    <name type="scientific">Acanthamoeba castellanii (strain ATCC 30010 / Neff)</name>
    <dbReference type="NCBI Taxonomy" id="1257118"/>
    <lineage>
        <taxon>Eukaryota</taxon>
        <taxon>Amoebozoa</taxon>
        <taxon>Discosea</taxon>
        <taxon>Longamoebia</taxon>
        <taxon>Centramoebida</taxon>
        <taxon>Acanthamoebidae</taxon>
        <taxon>Acanthamoeba</taxon>
    </lineage>
</organism>
<dbReference type="OrthoDB" id="442731at2759"/>
<accession>L8HAJ9</accession>
<dbReference type="AlphaFoldDB" id="L8HAJ9"/>
<dbReference type="PANTHER" id="PTHR35923:SF2">
    <property type="entry name" value="ENDOGLUCANASE"/>
    <property type="match status" value="1"/>
</dbReference>
<keyword evidence="5 7" id="KW-0326">Glycosidase</keyword>
<dbReference type="SUPFAM" id="SSF51445">
    <property type="entry name" value="(Trans)glycosidases"/>
    <property type="match status" value="1"/>
</dbReference>
<dbReference type="VEuPathDB" id="AmoebaDB:ACA1_384790"/>
<reference evidence="11 12" key="1">
    <citation type="journal article" date="2013" name="Genome Biol.">
        <title>Genome of Acanthamoeba castellanii highlights extensive lateral gene transfer and early evolution of tyrosine kinase signaling.</title>
        <authorList>
            <person name="Clarke M."/>
            <person name="Lohan A.J."/>
            <person name="Liu B."/>
            <person name="Lagkouvardos I."/>
            <person name="Roy S."/>
            <person name="Zafar N."/>
            <person name="Bertelli C."/>
            <person name="Schilde C."/>
            <person name="Kianianmomeni A."/>
            <person name="Burglin T.R."/>
            <person name="Frech C."/>
            <person name="Turcotte B."/>
            <person name="Kopec K.O."/>
            <person name="Synnott J.M."/>
            <person name="Choo C."/>
            <person name="Paponov I."/>
            <person name="Finkler A."/>
            <person name="Soon Heng Tan C."/>
            <person name="Hutchins A.P."/>
            <person name="Weinmeier T."/>
            <person name="Rattei T."/>
            <person name="Chu J.S."/>
            <person name="Gimenez G."/>
            <person name="Irimia M."/>
            <person name="Rigden D.J."/>
            <person name="Fitzpatrick D.A."/>
            <person name="Lorenzo-Morales J."/>
            <person name="Bateman A."/>
            <person name="Chiu C.H."/>
            <person name="Tang P."/>
            <person name="Hegemann P."/>
            <person name="Fromm H."/>
            <person name="Raoult D."/>
            <person name="Greub G."/>
            <person name="Miranda-Saavedra D."/>
            <person name="Chen N."/>
            <person name="Nash P."/>
            <person name="Ginger M.L."/>
            <person name="Horn M."/>
            <person name="Schaap P."/>
            <person name="Caler L."/>
            <person name="Loftus B."/>
        </authorList>
    </citation>
    <scope>NUCLEOTIDE SEQUENCE [LARGE SCALE GENOMIC DNA]</scope>
    <source>
        <strain evidence="11 12">Neff</strain>
    </source>
</reference>
<dbReference type="GO" id="GO:0004553">
    <property type="term" value="F:hydrolase activity, hydrolyzing O-glycosyl compounds"/>
    <property type="evidence" value="ECO:0007669"/>
    <property type="project" value="InterPro"/>
</dbReference>
<dbReference type="EMBL" id="KB007900">
    <property type="protein sequence ID" value="ELR21743.1"/>
    <property type="molecule type" value="Genomic_DNA"/>
</dbReference>
<dbReference type="Pfam" id="PF00150">
    <property type="entry name" value="Cellulase"/>
    <property type="match status" value="1"/>
</dbReference>
<evidence type="ECO:0000256" key="7">
    <source>
        <dbReference type="RuleBase" id="RU361153"/>
    </source>
</evidence>
<sequence>MATANHSARAMVPLQLLGLVLVVVAALMSQTSTAQSATCYAPSALNFTSAQGALWLNGQPFKLKGTSWFGFETGNKVVHGLWTSRSYLNLLDFLATNNFNAIRIPFYLDLVLNDAQPSSINYGANPDLQGLSSMQVMDKVVQAAAARGLLIMFDLHSFLPDTNIQDNTWYNGANPESKVISGWTKLLQRYKDQWNVFAADIKNEPYAATWGTGNTGTDWNLAVARIADAIAASVSSRFLIFVEGVASSPACTDACFWGENLIGVRTHPVQLRNPSKLVYSPHVYGPSVYGQPYFSVGNFPANMPAIWDTHFGFIPSTTGSAVVIGEWGGHYTGSNQVWLEAMGNYLLSKRMTDQFFWCLNPNSGDTGGLLQNDWTTPEQSKLTLLAKVVPAPTKFTTNANGQVCVSGGSAPAVSASASPKAAVSASASPKAGVSASPSPKAPAASASPSPKPSGGSNQFSFCCGSSVWWMAVTIPGSSSVRIDCGNGQGWQNMVAGWEQYVWTFASGNGQPCSTTLKFQVNGGATQTVQATF</sequence>
<dbReference type="GeneID" id="14922655"/>
<protein>
    <submittedName>
        <fullName evidence="11">Cellulase (Glycosyl hydrolase family 5) subfamily protein</fullName>
    </submittedName>
</protein>
<evidence type="ECO:0000256" key="9">
    <source>
        <dbReference type="SAM" id="SignalP"/>
    </source>
</evidence>
<dbReference type="Gene3D" id="3.20.20.80">
    <property type="entry name" value="Glycosidases"/>
    <property type="match status" value="1"/>
</dbReference>
<dbReference type="STRING" id="1257118.L8HAJ9"/>
<dbReference type="InterPro" id="IPR001547">
    <property type="entry name" value="Glyco_hydro_5"/>
</dbReference>
<feature type="chain" id="PRO_5003990262" evidence="9">
    <location>
        <begin position="35"/>
        <end position="532"/>
    </location>
</feature>
<evidence type="ECO:0000256" key="4">
    <source>
        <dbReference type="ARBA" id="ARBA00023277"/>
    </source>
</evidence>
<keyword evidence="4" id="KW-0119">Carbohydrate metabolism</keyword>
<evidence type="ECO:0000259" key="10">
    <source>
        <dbReference type="Pfam" id="PF00150"/>
    </source>
</evidence>
<dbReference type="KEGG" id="acan:ACA1_384790"/>
<evidence type="ECO:0000256" key="6">
    <source>
        <dbReference type="ARBA" id="ARBA00023326"/>
    </source>
</evidence>
<dbReference type="Proteomes" id="UP000011083">
    <property type="component" value="Unassembled WGS sequence"/>
</dbReference>
<feature type="signal peptide" evidence="9">
    <location>
        <begin position="1"/>
        <end position="34"/>
    </location>
</feature>
<keyword evidence="2 7" id="KW-0378">Hydrolase</keyword>
<evidence type="ECO:0000256" key="1">
    <source>
        <dbReference type="ARBA" id="ARBA00005641"/>
    </source>
</evidence>
<evidence type="ECO:0000256" key="2">
    <source>
        <dbReference type="ARBA" id="ARBA00022801"/>
    </source>
</evidence>
<proteinExistence type="inferred from homology"/>
<dbReference type="GO" id="GO:0030245">
    <property type="term" value="P:cellulose catabolic process"/>
    <property type="evidence" value="ECO:0007669"/>
    <property type="project" value="UniProtKB-KW"/>
</dbReference>
<evidence type="ECO:0000256" key="5">
    <source>
        <dbReference type="ARBA" id="ARBA00023295"/>
    </source>
</evidence>